<accession>A0ABW9VR93</accession>
<sequence>MEPNKVHEGKDLFESTMKSLESQISSAGAHLTIDTHVRVLYAQEIKRMSSTLRADAVAGRLTWAEAASEAQETRNLIMGIMRTRSTPVGRAIAEKLKLQGYTLNQLIAAKTMELHGQNAIFSRLSGAKQNAIYASIVASAGKSNRQVTRAMTGIAFAGRSLLFLSIALSTYQLASSSNKASAFRRELAINGASIAGGIGGGALAGLVCGPAAPVCVTVGAFAGGALAAFGLSYSW</sequence>
<dbReference type="EMBL" id="WWCM01000013">
    <property type="protein sequence ID" value="MYM41080.1"/>
    <property type="molecule type" value="Genomic_DNA"/>
</dbReference>
<feature type="transmembrane region" description="Helical" evidence="1">
    <location>
        <begin position="187"/>
        <end position="205"/>
    </location>
</feature>
<keyword evidence="1" id="KW-0472">Membrane</keyword>
<dbReference type="RefSeq" id="WP_161040410.1">
    <property type="nucleotide sequence ID" value="NZ_WWCM01000013.1"/>
</dbReference>
<reference evidence="2 3" key="1">
    <citation type="submission" date="2019-12" db="EMBL/GenBank/DDBJ databases">
        <title>Novel species isolated from a subtropical stream in China.</title>
        <authorList>
            <person name="Lu H."/>
        </authorList>
    </citation>
    <scope>NUCLEOTIDE SEQUENCE [LARGE SCALE GENOMIC DNA]</scope>
    <source>
        <strain evidence="2 3">CY13W</strain>
    </source>
</reference>
<proteinExistence type="predicted"/>
<evidence type="ECO:0000313" key="3">
    <source>
        <dbReference type="Proteomes" id="UP000478090"/>
    </source>
</evidence>
<keyword evidence="1" id="KW-0812">Transmembrane</keyword>
<dbReference type="Proteomes" id="UP000478090">
    <property type="component" value="Unassembled WGS sequence"/>
</dbReference>
<evidence type="ECO:0000256" key="1">
    <source>
        <dbReference type="SAM" id="Phobius"/>
    </source>
</evidence>
<feature type="transmembrane region" description="Helical" evidence="1">
    <location>
        <begin position="211"/>
        <end position="233"/>
    </location>
</feature>
<gene>
    <name evidence="2" type="ORF">GTP27_17280</name>
</gene>
<evidence type="ECO:0000313" key="2">
    <source>
        <dbReference type="EMBL" id="MYM41080.1"/>
    </source>
</evidence>
<organism evidence="2 3">
    <name type="scientific">Duganella qianjiadongensis</name>
    <dbReference type="NCBI Taxonomy" id="2692176"/>
    <lineage>
        <taxon>Bacteria</taxon>
        <taxon>Pseudomonadati</taxon>
        <taxon>Pseudomonadota</taxon>
        <taxon>Betaproteobacteria</taxon>
        <taxon>Burkholderiales</taxon>
        <taxon>Oxalobacteraceae</taxon>
        <taxon>Telluria group</taxon>
        <taxon>Duganella</taxon>
    </lineage>
</organism>
<keyword evidence="1" id="KW-1133">Transmembrane helix</keyword>
<name>A0ABW9VR93_9BURK</name>
<keyword evidence="3" id="KW-1185">Reference proteome</keyword>
<feature type="transmembrane region" description="Helical" evidence="1">
    <location>
        <begin position="153"/>
        <end position="175"/>
    </location>
</feature>
<protein>
    <recommendedName>
        <fullName evidence="4">Glycine zipper family protein</fullName>
    </recommendedName>
</protein>
<comment type="caution">
    <text evidence="2">The sequence shown here is derived from an EMBL/GenBank/DDBJ whole genome shotgun (WGS) entry which is preliminary data.</text>
</comment>
<evidence type="ECO:0008006" key="4">
    <source>
        <dbReference type="Google" id="ProtNLM"/>
    </source>
</evidence>